<evidence type="ECO:0000313" key="3">
    <source>
        <dbReference type="Proteomes" id="UP000265520"/>
    </source>
</evidence>
<proteinExistence type="predicted"/>
<name>A0A392T9K4_9FABA</name>
<keyword evidence="3" id="KW-1185">Reference proteome</keyword>
<feature type="region of interest" description="Disordered" evidence="1">
    <location>
        <begin position="1"/>
        <end position="23"/>
    </location>
</feature>
<dbReference type="AlphaFoldDB" id="A0A392T9K4"/>
<accession>A0A392T9K4</accession>
<feature type="non-terminal residue" evidence="2">
    <location>
        <position position="23"/>
    </location>
</feature>
<evidence type="ECO:0000256" key="1">
    <source>
        <dbReference type="SAM" id="MobiDB-lite"/>
    </source>
</evidence>
<dbReference type="EMBL" id="LXQA010533535">
    <property type="protein sequence ID" value="MCI57708.1"/>
    <property type="molecule type" value="Genomic_DNA"/>
</dbReference>
<protein>
    <submittedName>
        <fullName evidence="2">Uncharacterized protein</fullName>
    </submittedName>
</protein>
<dbReference type="Proteomes" id="UP000265520">
    <property type="component" value="Unassembled WGS sequence"/>
</dbReference>
<evidence type="ECO:0000313" key="2">
    <source>
        <dbReference type="EMBL" id="MCI57708.1"/>
    </source>
</evidence>
<reference evidence="2 3" key="1">
    <citation type="journal article" date="2018" name="Front. Plant Sci.">
        <title>Red Clover (Trifolium pratense) and Zigzag Clover (T. medium) - A Picture of Genomic Similarities and Differences.</title>
        <authorList>
            <person name="Dluhosova J."/>
            <person name="Istvanek J."/>
            <person name="Nedelnik J."/>
            <person name="Repkova J."/>
        </authorList>
    </citation>
    <scope>NUCLEOTIDE SEQUENCE [LARGE SCALE GENOMIC DNA]</scope>
    <source>
        <strain evidence="3">cv. 10/8</strain>
        <tissue evidence="2">Leaf</tissue>
    </source>
</reference>
<sequence>MLSHGAPSHGPSIPDIIDGSKQH</sequence>
<organism evidence="2 3">
    <name type="scientific">Trifolium medium</name>
    <dbReference type="NCBI Taxonomy" id="97028"/>
    <lineage>
        <taxon>Eukaryota</taxon>
        <taxon>Viridiplantae</taxon>
        <taxon>Streptophyta</taxon>
        <taxon>Embryophyta</taxon>
        <taxon>Tracheophyta</taxon>
        <taxon>Spermatophyta</taxon>
        <taxon>Magnoliopsida</taxon>
        <taxon>eudicotyledons</taxon>
        <taxon>Gunneridae</taxon>
        <taxon>Pentapetalae</taxon>
        <taxon>rosids</taxon>
        <taxon>fabids</taxon>
        <taxon>Fabales</taxon>
        <taxon>Fabaceae</taxon>
        <taxon>Papilionoideae</taxon>
        <taxon>50 kb inversion clade</taxon>
        <taxon>NPAAA clade</taxon>
        <taxon>Hologalegina</taxon>
        <taxon>IRL clade</taxon>
        <taxon>Trifolieae</taxon>
        <taxon>Trifolium</taxon>
    </lineage>
</organism>
<comment type="caution">
    <text evidence="2">The sequence shown here is derived from an EMBL/GenBank/DDBJ whole genome shotgun (WGS) entry which is preliminary data.</text>
</comment>